<proteinExistence type="inferred from homology"/>
<dbReference type="InterPro" id="IPR047089">
    <property type="entry name" value="Asp-tRNA-ligase_1_N"/>
</dbReference>
<dbReference type="Pfam" id="PF01336">
    <property type="entry name" value="tRNA_anti-codon"/>
    <property type="match status" value="1"/>
</dbReference>
<dbReference type="OrthoDB" id="439710at2759"/>
<dbReference type="GO" id="GO:0003676">
    <property type="term" value="F:nucleic acid binding"/>
    <property type="evidence" value="ECO:0007669"/>
    <property type="project" value="InterPro"/>
</dbReference>
<evidence type="ECO:0000259" key="8">
    <source>
        <dbReference type="PROSITE" id="PS50862"/>
    </source>
</evidence>
<keyword evidence="6 9" id="KW-0030">Aminoacyl-tRNA synthetase</keyword>
<feature type="compositionally biased region" description="Basic and acidic residues" evidence="7">
    <location>
        <begin position="265"/>
        <end position="279"/>
    </location>
</feature>
<keyword evidence="4" id="KW-0067">ATP-binding</keyword>
<dbReference type="SUPFAM" id="SSF50249">
    <property type="entry name" value="Nucleic acid-binding proteins"/>
    <property type="match status" value="1"/>
</dbReference>
<evidence type="ECO:0000313" key="9">
    <source>
        <dbReference type="EMBL" id="ORE03263.1"/>
    </source>
</evidence>
<keyword evidence="5" id="KW-0648">Protein biosynthesis</keyword>
<gene>
    <name evidence="9" type="ORF">BCV72DRAFT_315737</name>
</gene>
<feature type="compositionally biased region" description="Basic and acidic residues" evidence="7">
    <location>
        <begin position="70"/>
        <end position="118"/>
    </location>
</feature>
<organism evidence="9">
    <name type="scientific">Rhizopus microsporus var. microsporus</name>
    <dbReference type="NCBI Taxonomy" id="86635"/>
    <lineage>
        <taxon>Eukaryota</taxon>
        <taxon>Fungi</taxon>
        <taxon>Fungi incertae sedis</taxon>
        <taxon>Mucoromycota</taxon>
        <taxon>Mucoromycotina</taxon>
        <taxon>Mucoromycetes</taxon>
        <taxon>Mucorales</taxon>
        <taxon>Mucorineae</taxon>
        <taxon>Rhizopodaceae</taxon>
        <taxon>Rhizopus</taxon>
    </lineage>
</organism>
<name>A0A1X0QU24_RHIZD</name>
<feature type="compositionally biased region" description="Basic and acidic residues" evidence="7">
    <location>
        <begin position="242"/>
        <end position="257"/>
    </location>
</feature>
<dbReference type="VEuPathDB" id="FungiDB:BCV72DRAFT_315737"/>
<dbReference type="Gene3D" id="2.40.50.140">
    <property type="entry name" value="Nucleic acid-binding proteins"/>
    <property type="match status" value="1"/>
</dbReference>
<dbReference type="InterPro" id="IPR004524">
    <property type="entry name" value="Asp-tRNA-ligase_1"/>
</dbReference>
<reference evidence="9" key="1">
    <citation type="journal article" date="2016" name="Proc. Natl. Acad. Sci. U.S.A.">
        <title>Lipid metabolic changes in an early divergent fungus govern the establishment of a mutualistic symbiosis with endobacteria.</title>
        <authorList>
            <person name="Lastovetsky O.A."/>
            <person name="Gaspar M.L."/>
            <person name="Mondo S.J."/>
            <person name="LaButti K.M."/>
            <person name="Sandor L."/>
            <person name="Grigoriev I.V."/>
            <person name="Henry S.A."/>
            <person name="Pawlowska T.E."/>
        </authorList>
    </citation>
    <scope>NUCLEOTIDE SEQUENCE [LARGE SCALE GENOMIC DNA]</scope>
    <source>
        <strain evidence="9">ATCC 52814</strain>
    </source>
</reference>
<feature type="compositionally biased region" description="Polar residues" evidence="7">
    <location>
        <begin position="304"/>
        <end position="319"/>
    </location>
</feature>
<evidence type="ECO:0000256" key="2">
    <source>
        <dbReference type="ARBA" id="ARBA00022598"/>
    </source>
</evidence>
<dbReference type="InterPro" id="IPR004115">
    <property type="entry name" value="GAD-like_sf"/>
</dbReference>
<comment type="similarity">
    <text evidence="1">Belongs to the class-II aminoacyl-tRNA synthetase family. Type 1 subfamily.</text>
</comment>
<dbReference type="PRINTS" id="PR01042">
    <property type="entry name" value="TRNASYNTHASP"/>
</dbReference>
<feature type="region of interest" description="Disordered" evidence="7">
    <location>
        <begin position="62"/>
        <end position="129"/>
    </location>
</feature>
<evidence type="ECO:0000256" key="1">
    <source>
        <dbReference type="ARBA" id="ARBA00006303"/>
    </source>
</evidence>
<dbReference type="PANTHER" id="PTHR22594">
    <property type="entry name" value="ASPARTYL/LYSYL-TRNA SYNTHETASE"/>
    <property type="match status" value="1"/>
</dbReference>
<dbReference type="GO" id="GO:0006422">
    <property type="term" value="P:aspartyl-tRNA aminoacylation"/>
    <property type="evidence" value="ECO:0007669"/>
    <property type="project" value="TreeGrafter"/>
</dbReference>
<dbReference type="GO" id="GO:0005524">
    <property type="term" value="F:ATP binding"/>
    <property type="evidence" value="ECO:0007669"/>
    <property type="project" value="UniProtKB-KW"/>
</dbReference>
<dbReference type="InterPro" id="IPR006195">
    <property type="entry name" value="aa-tRNA-synth_II"/>
</dbReference>
<dbReference type="CDD" id="cd04317">
    <property type="entry name" value="EcAspRS_like_N"/>
    <property type="match status" value="1"/>
</dbReference>
<dbReference type="SUPFAM" id="SSF55681">
    <property type="entry name" value="Class II aaRS and biotin synthetases"/>
    <property type="match status" value="1"/>
</dbReference>
<feature type="domain" description="Aminoacyl-transfer RNA synthetases class-II family profile" evidence="8">
    <location>
        <begin position="662"/>
        <end position="1081"/>
    </location>
</feature>
<feature type="compositionally biased region" description="Basic and acidic residues" evidence="7">
    <location>
        <begin position="324"/>
        <end position="333"/>
    </location>
</feature>
<dbReference type="Gene3D" id="3.30.930.10">
    <property type="entry name" value="Bira Bifunctional Protein, Domain 2"/>
    <property type="match status" value="1"/>
</dbReference>
<dbReference type="InterPro" id="IPR012340">
    <property type="entry name" value="NA-bd_OB-fold"/>
</dbReference>
<dbReference type="PANTHER" id="PTHR22594:SF5">
    <property type="entry name" value="ASPARTATE--TRNA LIGASE, MITOCHONDRIAL"/>
    <property type="match status" value="1"/>
</dbReference>
<dbReference type="NCBIfam" id="NF001750">
    <property type="entry name" value="PRK00476.1"/>
    <property type="match status" value="1"/>
</dbReference>
<dbReference type="InterPro" id="IPR002312">
    <property type="entry name" value="Asp/Asn-tRNA-synth_IIb"/>
</dbReference>
<keyword evidence="2" id="KW-0436">Ligase</keyword>
<sequence>MYSKLFTRSIKQQRFMQRRNYVVAKNDLRANDSKGLIFAGLAVLGAGGYYYYKKANEDDTQDNPMVAEKVSSDKSKPDWESKLEQGSKDTNKDTSRLVGKDTDKVKGVWENKDKDDQVSRTPASVNEQNEGSSFWNNFWITGSNEKRPSTGNPMVDEKLYPGKTKTEKDERMEAYANDVIHDTSNLVEKDTDKIKSVWEKRSKPNITDSPNEEKKSFWSSLFGSSKEKEADASWNSAKDKLNDAKEDTASTAHRDAQRLSGAWGDAKHAASAESDRLKQDANATWDRAKDRAYADVNSVKNQAESTWNHASAKANNAYDSAQEESARLKREASDEYNYQKNRLSGSINGLHREVSENADRWKDQAEHKAKSWYEKGTEQVKSGLSTVKDTASQDIQWAERKVQDSLSTAKGEVDRLFGKNETGPTGLQGHFVRGENFAEEEEGVLRPTRDELGRVPARVIVEHARGSDIVLFLSSRPLLTRPTLRLRPPTAYRPFSLTTAQKEQYLHGYKDDRRHHGHYPSRTHYCSDLSVSNEGEKVVLCGWAQSTRSLSQDLIFIPLYDHSGTAQLVFRNGNQQLKLQIQSLSAESVICVEGIVRKRPEGMANKKQKTGEIEVEINTLYCLNPASPSLPFWPSQTQMPNEEVRLRYRYLDLRREELQHNIRLRSITANTVRNYLIDNGFTEIETPMLFKSTPEGAREFIVPTRKKGNFYALPQSPQQHKQMLMAAGFDRYFQIARCFRDEDLRADRQPEFTQIDLEMSFVKAKDIQNIIEGMVTAIWDKALSIKLTKSSFPHMTYHEAMSKYGSDKPDVRFSMHINDIGSYVKDAIGDASVDCMVVKQGSKLTGGELKAMQKELELTEDKNFAFVKINENNMHSWPSKCPQLRHSQRIGAIETELNQKLDIQQGDLVVTYKRPAYLYGGNTTMGRIRLYLSNLLQNKGLLKLDPERYKFLWIESFPLFTPDEAGIRTWQSTHHPFTAPFDEDIPLLATEPEKVRGQHYDLVLNGMEIGGGSIRIHSPVMQTFILEKVLQLERHEYQRFDHLIDALGGGCPPHGGIALGFDRLMAILCQASSIRDVIAFPKAAGGKDYVVNSPSEVTTAQLNEYGLKLAQDQN</sequence>
<evidence type="ECO:0000256" key="5">
    <source>
        <dbReference type="ARBA" id="ARBA00022917"/>
    </source>
</evidence>
<dbReference type="HAMAP" id="MF_00044">
    <property type="entry name" value="Asp_tRNA_synth_type1"/>
    <property type="match status" value="1"/>
</dbReference>
<dbReference type="InterPro" id="IPR004364">
    <property type="entry name" value="Aa-tRNA-synt_II"/>
</dbReference>
<dbReference type="CDD" id="cd00777">
    <property type="entry name" value="AspRS_core"/>
    <property type="match status" value="1"/>
</dbReference>
<dbReference type="Proteomes" id="UP000242414">
    <property type="component" value="Unassembled WGS sequence"/>
</dbReference>
<dbReference type="InterPro" id="IPR045864">
    <property type="entry name" value="aa-tRNA-synth_II/BPL/LPL"/>
</dbReference>
<dbReference type="InterPro" id="IPR047090">
    <property type="entry name" value="AspRS_core"/>
</dbReference>
<dbReference type="AlphaFoldDB" id="A0A1X0QU24"/>
<dbReference type="GO" id="GO:0004815">
    <property type="term" value="F:aspartate-tRNA ligase activity"/>
    <property type="evidence" value="ECO:0007669"/>
    <property type="project" value="TreeGrafter"/>
</dbReference>
<dbReference type="InterPro" id="IPR004365">
    <property type="entry name" value="NA-bd_OB_tRNA"/>
</dbReference>
<dbReference type="Gene3D" id="3.30.1360.30">
    <property type="entry name" value="GAD-like domain"/>
    <property type="match status" value="1"/>
</dbReference>
<dbReference type="GO" id="GO:0005739">
    <property type="term" value="C:mitochondrion"/>
    <property type="evidence" value="ECO:0007669"/>
    <property type="project" value="TreeGrafter"/>
</dbReference>
<dbReference type="NCBIfam" id="TIGR00459">
    <property type="entry name" value="aspS_bact"/>
    <property type="match status" value="1"/>
</dbReference>
<protein>
    <submittedName>
        <fullName evidence="9">Aspartyl-tRNA synthetase</fullName>
    </submittedName>
</protein>
<dbReference type="EMBL" id="KV922011">
    <property type="protein sequence ID" value="ORE03263.1"/>
    <property type="molecule type" value="Genomic_DNA"/>
</dbReference>
<evidence type="ECO:0000256" key="4">
    <source>
        <dbReference type="ARBA" id="ARBA00022840"/>
    </source>
</evidence>
<feature type="region of interest" description="Disordered" evidence="7">
    <location>
        <begin position="242"/>
        <end position="280"/>
    </location>
</feature>
<dbReference type="PROSITE" id="PS50862">
    <property type="entry name" value="AA_TRNA_LIGASE_II"/>
    <property type="match status" value="1"/>
</dbReference>
<evidence type="ECO:0000256" key="6">
    <source>
        <dbReference type="ARBA" id="ARBA00023146"/>
    </source>
</evidence>
<keyword evidence="3" id="KW-0547">Nucleotide-binding</keyword>
<feature type="region of interest" description="Disordered" evidence="7">
    <location>
        <begin position="304"/>
        <end position="334"/>
    </location>
</feature>
<evidence type="ECO:0000256" key="3">
    <source>
        <dbReference type="ARBA" id="ARBA00022741"/>
    </source>
</evidence>
<feature type="compositionally biased region" description="Polar residues" evidence="7">
    <location>
        <begin position="119"/>
        <end position="129"/>
    </location>
</feature>
<dbReference type="Pfam" id="PF00152">
    <property type="entry name" value="tRNA-synt_2"/>
    <property type="match status" value="1"/>
</dbReference>
<evidence type="ECO:0000256" key="7">
    <source>
        <dbReference type="SAM" id="MobiDB-lite"/>
    </source>
</evidence>
<accession>A0A1X0QU24</accession>